<dbReference type="EMBL" id="LAZR01000303">
    <property type="protein sequence ID" value="KKN75821.1"/>
    <property type="molecule type" value="Genomic_DNA"/>
</dbReference>
<dbReference type="AlphaFoldDB" id="A0A0F9VQT7"/>
<evidence type="ECO:0000256" key="1">
    <source>
        <dbReference type="SAM" id="MobiDB-lite"/>
    </source>
</evidence>
<sequence>MIVYPDGGQECLQCNRAKKAGDTTASRRSSRAHKAKVGKERQLYHKKVRTWPGKIPYDDYKHMQSITQEITMEQLTTSSQVVGHGTKL</sequence>
<feature type="region of interest" description="Disordered" evidence="1">
    <location>
        <begin position="17"/>
        <end position="41"/>
    </location>
</feature>
<reference evidence="2" key="1">
    <citation type="journal article" date="2015" name="Nature">
        <title>Complex archaea that bridge the gap between prokaryotes and eukaryotes.</title>
        <authorList>
            <person name="Spang A."/>
            <person name="Saw J.H."/>
            <person name="Jorgensen S.L."/>
            <person name="Zaremba-Niedzwiedzka K."/>
            <person name="Martijn J."/>
            <person name="Lind A.E."/>
            <person name="van Eijk R."/>
            <person name="Schleper C."/>
            <person name="Guy L."/>
            <person name="Ettema T.J."/>
        </authorList>
    </citation>
    <scope>NUCLEOTIDE SEQUENCE</scope>
</reference>
<protein>
    <submittedName>
        <fullName evidence="2">Uncharacterized protein</fullName>
    </submittedName>
</protein>
<comment type="caution">
    <text evidence="2">The sequence shown here is derived from an EMBL/GenBank/DDBJ whole genome shotgun (WGS) entry which is preliminary data.</text>
</comment>
<evidence type="ECO:0000313" key="2">
    <source>
        <dbReference type="EMBL" id="KKN75821.1"/>
    </source>
</evidence>
<name>A0A0F9VQT7_9ZZZZ</name>
<proteinExistence type="predicted"/>
<accession>A0A0F9VQT7</accession>
<gene>
    <name evidence="2" type="ORF">LCGC14_0376970</name>
</gene>
<organism evidence="2">
    <name type="scientific">marine sediment metagenome</name>
    <dbReference type="NCBI Taxonomy" id="412755"/>
    <lineage>
        <taxon>unclassified sequences</taxon>
        <taxon>metagenomes</taxon>
        <taxon>ecological metagenomes</taxon>
    </lineage>
</organism>